<dbReference type="AlphaFoldDB" id="A0A9P6E975"/>
<organism evidence="1 2">
    <name type="scientific">Crepidotus variabilis</name>
    <dbReference type="NCBI Taxonomy" id="179855"/>
    <lineage>
        <taxon>Eukaryota</taxon>
        <taxon>Fungi</taxon>
        <taxon>Dikarya</taxon>
        <taxon>Basidiomycota</taxon>
        <taxon>Agaricomycotina</taxon>
        <taxon>Agaricomycetes</taxon>
        <taxon>Agaricomycetidae</taxon>
        <taxon>Agaricales</taxon>
        <taxon>Agaricineae</taxon>
        <taxon>Crepidotaceae</taxon>
        <taxon>Crepidotus</taxon>
    </lineage>
</organism>
<protein>
    <submittedName>
        <fullName evidence="1">Uncharacterized protein</fullName>
    </submittedName>
</protein>
<sequence>MDIADKAAALTLRMSASEFLKRARESNLHDSVVVKWYRFREQWSDIFTEHILSKPRMGMLHKGGAKTCELWGPFQFEVIKRIAGDLASINRATSIIEAEDDIIEGCNYCKDKASRWGRSIASAIGNIEPFSRV</sequence>
<evidence type="ECO:0000313" key="2">
    <source>
        <dbReference type="Proteomes" id="UP000807306"/>
    </source>
</evidence>
<accession>A0A9P6E975</accession>
<evidence type="ECO:0000313" key="1">
    <source>
        <dbReference type="EMBL" id="KAF9524871.1"/>
    </source>
</evidence>
<dbReference type="Proteomes" id="UP000807306">
    <property type="component" value="Unassembled WGS sequence"/>
</dbReference>
<keyword evidence="2" id="KW-1185">Reference proteome</keyword>
<name>A0A9P6E975_9AGAR</name>
<reference evidence="1" key="1">
    <citation type="submission" date="2020-11" db="EMBL/GenBank/DDBJ databases">
        <authorList>
            <consortium name="DOE Joint Genome Institute"/>
            <person name="Ahrendt S."/>
            <person name="Riley R."/>
            <person name="Andreopoulos W."/>
            <person name="Labutti K."/>
            <person name="Pangilinan J."/>
            <person name="Ruiz-Duenas F.J."/>
            <person name="Barrasa J.M."/>
            <person name="Sanchez-Garcia M."/>
            <person name="Camarero S."/>
            <person name="Miyauchi S."/>
            <person name="Serrano A."/>
            <person name="Linde D."/>
            <person name="Babiker R."/>
            <person name="Drula E."/>
            <person name="Ayuso-Fernandez I."/>
            <person name="Pacheco R."/>
            <person name="Padilla G."/>
            <person name="Ferreira P."/>
            <person name="Barriuso J."/>
            <person name="Kellner H."/>
            <person name="Castanera R."/>
            <person name="Alfaro M."/>
            <person name="Ramirez L."/>
            <person name="Pisabarro A.G."/>
            <person name="Kuo A."/>
            <person name="Tritt A."/>
            <person name="Lipzen A."/>
            <person name="He G."/>
            <person name="Yan M."/>
            <person name="Ng V."/>
            <person name="Cullen D."/>
            <person name="Martin F."/>
            <person name="Rosso M.-N."/>
            <person name="Henrissat B."/>
            <person name="Hibbett D."/>
            <person name="Martinez A.T."/>
            <person name="Grigoriev I.V."/>
        </authorList>
    </citation>
    <scope>NUCLEOTIDE SEQUENCE</scope>
    <source>
        <strain evidence="1">CBS 506.95</strain>
    </source>
</reference>
<proteinExistence type="predicted"/>
<comment type="caution">
    <text evidence="1">The sequence shown here is derived from an EMBL/GenBank/DDBJ whole genome shotgun (WGS) entry which is preliminary data.</text>
</comment>
<dbReference type="EMBL" id="MU157892">
    <property type="protein sequence ID" value="KAF9524871.1"/>
    <property type="molecule type" value="Genomic_DNA"/>
</dbReference>
<gene>
    <name evidence="1" type="ORF">CPB83DRAFT_945505</name>
</gene>